<dbReference type="GO" id="GO:0006508">
    <property type="term" value="P:proteolysis"/>
    <property type="evidence" value="ECO:0007669"/>
    <property type="project" value="UniProtKB-KW"/>
</dbReference>
<accession>A0A9P0DE32</accession>
<dbReference type="PANTHER" id="PTHR11705:SF143">
    <property type="entry name" value="SLL0236 PROTEIN"/>
    <property type="match status" value="1"/>
</dbReference>
<evidence type="ECO:0000256" key="5">
    <source>
        <dbReference type="ARBA" id="ARBA00022833"/>
    </source>
</evidence>
<organism evidence="10 11">
    <name type="scientific">Psylliodes chrysocephalus</name>
    <dbReference type="NCBI Taxonomy" id="3402493"/>
    <lineage>
        <taxon>Eukaryota</taxon>
        <taxon>Metazoa</taxon>
        <taxon>Ecdysozoa</taxon>
        <taxon>Arthropoda</taxon>
        <taxon>Hexapoda</taxon>
        <taxon>Insecta</taxon>
        <taxon>Pterygota</taxon>
        <taxon>Neoptera</taxon>
        <taxon>Endopterygota</taxon>
        <taxon>Coleoptera</taxon>
        <taxon>Polyphaga</taxon>
        <taxon>Cucujiformia</taxon>
        <taxon>Chrysomeloidea</taxon>
        <taxon>Chrysomelidae</taxon>
        <taxon>Galerucinae</taxon>
        <taxon>Alticini</taxon>
        <taxon>Psylliodes</taxon>
    </lineage>
</organism>
<feature type="region of interest" description="Disordered" evidence="8">
    <location>
        <begin position="1"/>
        <end position="52"/>
    </location>
</feature>
<comment type="similarity">
    <text evidence="2 7">Belongs to the peptidase M14 family.</text>
</comment>
<protein>
    <recommendedName>
        <fullName evidence="9">Peptidase M14 domain-containing protein</fullName>
    </recommendedName>
</protein>
<name>A0A9P0DE32_9CUCU</name>
<feature type="compositionally biased region" description="Basic residues" evidence="8">
    <location>
        <begin position="1"/>
        <end position="30"/>
    </location>
</feature>
<evidence type="ECO:0000256" key="2">
    <source>
        <dbReference type="ARBA" id="ARBA00005988"/>
    </source>
</evidence>
<feature type="domain" description="Peptidase M14" evidence="9">
    <location>
        <begin position="55"/>
        <end position="332"/>
    </location>
</feature>
<dbReference type="PROSITE" id="PS52035">
    <property type="entry name" value="PEPTIDASE_M14"/>
    <property type="match status" value="1"/>
</dbReference>
<evidence type="ECO:0000313" key="10">
    <source>
        <dbReference type="EMBL" id="CAH1115195.1"/>
    </source>
</evidence>
<feature type="compositionally biased region" description="Polar residues" evidence="8">
    <location>
        <begin position="39"/>
        <end position="49"/>
    </location>
</feature>
<comment type="cofactor">
    <cofactor evidence="1">
        <name>Zn(2+)</name>
        <dbReference type="ChEBI" id="CHEBI:29105"/>
    </cofactor>
</comment>
<keyword evidence="5" id="KW-0862">Zinc</keyword>
<keyword evidence="11" id="KW-1185">Reference proteome</keyword>
<dbReference type="Gene3D" id="3.40.630.10">
    <property type="entry name" value="Zn peptidases"/>
    <property type="match status" value="1"/>
</dbReference>
<evidence type="ECO:0000256" key="7">
    <source>
        <dbReference type="PROSITE-ProRule" id="PRU01379"/>
    </source>
</evidence>
<evidence type="ECO:0000256" key="3">
    <source>
        <dbReference type="ARBA" id="ARBA00022670"/>
    </source>
</evidence>
<reference evidence="10" key="1">
    <citation type="submission" date="2022-01" db="EMBL/GenBank/DDBJ databases">
        <authorList>
            <person name="King R."/>
        </authorList>
    </citation>
    <scope>NUCLEOTIDE SEQUENCE</scope>
</reference>
<dbReference type="GO" id="GO:0005615">
    <property type="term" value="C:extracellular space"/>
    <property type="evidence" value="ECO:0007669"/>
    <property type="project" value="TreeGrafter"/>
</dbReference>
<proteinExistence type="inferred from homology"/>
<keyword evidence="3" id="KW-0645">Protease</keyword>
<dbReference type="GO" id="GO:0004181">
    <property type="term" value="F:metallocarboxypeptidase activity"/>
    <property type="evidence" value="ECO:0007669"/>
    <property type="project" value="InterPro"/>
</dbReference>
<keyword evidence="6" id="KW-0482">Metalloprotease</keyword>
<dbReference type="Pfam" id="PF00246">
    <property type="entry name" value="Peptidase_M14"/>
    <property type="match status" value="1"/>
</dbReference>
<dbReference type="OrthoDB" id="3626597at2759"/>
<dbReference type="InterPro" id="IPR000834">
    <property type="entry name" value="Peptidase_M14"/>
</dbReference>
<dbReference type="PANTHER" id="PTHR11705">
    <property type="entry name" value="PROTEASE FAMILY M14 CARBOXYPEPTIDASE A,B"/>
    <property type="match status" value="1"/>
</dbReference>
<dbReference type="GO" id="GO:0008270">
    <property type="term" value="F:zinc ion binding"/>
    <property type="evidence" value="ECO:0007669"/>
    <property type="project" value="InterPro"/>
</dbReference>
<evidence type="ECO:0000256" key="4">
    <source>
        <dbReference type="ARBA" id="ARBA00022801"/>
    </source>
</evidence>
<dbReference type="EMBL" id="OV651821">
    <property type="protein sequence ID" value="CAH1115195.1"/>
    <property type="molecule type" value="Genomic_DNA"/>
</dbReference>
<keyword evidence="4" id="KW-0378">Hydrolase</keyword>
<dbReference type="AlphaFoldDB" id="A0A9P0DE32"/>
<evidence type="ECO:0000256" key="1">
    <source>
        <dbReference type="ARBA" id="ARBA00001947"/>
    </source>
</evidence>
<dbReference type="SMART" id="SM00631">
    <property type="entry name" value="Zn_pept"/>
    <property type="match status" value="1"/>
</dbReference>
<dbReference type="Proteomes" id="UP001153636">
    <property type="component" value="Chromosome 9"/>
</dbReference>
<evidence type="ECO:0000256" key="6">
    <source>
        <dbReference type="ARBA" id="ARBA00023049"/>
    </source>
</evidence>
<evidence type="ECO:0000259" key="9">
    <source>
        <dbReference type="PROSITE" id="PS52035"/>
    </source>
</evidence>
<evidence type="ECO:0000256" key="8">
    <source>
        <dbReference type="SAM" id="MobiDB-lite"/>
    </source>
</evidence>
<evidence type="ECO:0000313" key="11">
    <source>
        <dbReference type="Proteomes" id="UP001153636"/>
    </source>
</evidence>
<sequence length="354" mass="40692">MQKKKLHKKVSSPLKTKPKKVKKYFRKNKEKKNPELEPGTSTSKPTSPRNPHFKRFLDYEQVRIYLNSLLQAYPNNLEMEIIGSSKAGRPIFLMLAARHVDLPRKNAVFIEAGSNGEDVMSVASALYILNYLCAHASSSTTLLVMDVYVLPLANPDDYELTLYGEKNMMNLARSFPFRLAHYNADDIGIENYIEVNHKWKENLVIQNYEKLALIKGIADYQKNIKLFISLQEEGEKIVYPFGTKLEPYDNCALSYVAKIGKLGSQIDFHVGTIFQQCGLTCGTVVDFLRLFSTYLKFTYIIHMNDKKIGQVFRRVPYLAENVLCVVTLMAREVDNYYKSQVFYPEYAKETSLIK</sequence>
<dbReference type="SUPFAM" id="SSF53187">
    <property type="entry name" value="Zn-dependent exopeptidases"/>
    <property type="match status" value="1"/>
</dbReference>
<gene>
    <name evidence="10" type="ORF">PSYICH_LOCUS15648</name>
</gene>
<comment type="caution">
    <text evidence="7">Lacks conserved residue(s) required for the propagation of feature annotation.</text>
</comment>